<dbReference type="GO" id="GO:0051920">
    <property type="term" value="F:peroxiredoxin activity"/>
    <property type="evidence" value="ECO:0007669"/>
    <property type="project" value="InterPro"/>
</dbReference>
<gene>
    <name evidence="2" type="ORF">NIES593_01940</name>
</gene>
<proteinExistence type="predicted"/>
<dbReference type="EMBL" id="MRCB01000001">
    <property type="protein sequence ID" value="OKH26930.1"/>
    <property type="molecule type" value="Genomic_DNA"/>
</dbReference>
<feature type="domain" description="Carboxymuconolactone decarboxylase-like" evidence="1">
    <location>
        <begin position="40"/>
        <end position="104"/>
    </location>
</feature>
<reference evidence="2 3" key="1">
    <citation type="submission" date="2016-11" db="EMBL/GenBank/DDBJ databases">
        <title>Draft Genome Sequences of Nine Cyanobacterial Strains from Diverse Habitats.</title>
        <authorList>
            <person name="Zhu T."/>
            <person name="Hou S."/>
            <person name="Lu X."/>
            <person name="Hess W.R."/>
        </authorList>
    </citation>
    <scope>NUCLEOTIDE SEQUENCE [LARGE SCALE GENOMIC DNA]</scope>
    <source>
        <strain evidence="2 3">NIES-593</strain>
    </source>
</reference>
<dbReference type="OrthoDB" id="9801997at2"/>
<dbReference type="STRING" id="1921803.NIES593_01940"/>
<evidence type="ECO:0000259" key="1">
    <source>
        <dbReference type="Pfam" id="PF02627"/>
    </source>
</evidence>
<dbReference type="InterPro" id="IPR003779">
    <property type="entry name" value="CMD-like"/>
</dbReference>
<dbReference type="Pfam" id="PF02627">
    <property type="entry name" value="CMD"/>
    <property type="match status" value="1"/>
</dbReference>
<protein>
    <submittedName>
        <fullName evidence="2">Carboxymuconolactone decarboxylase</fullName>
    </submittedName>
</protein>
<sequence>MFPIHDETTAPEASKPLLEQAKKNLGTIPNLEKVMAESPALLEGYVRLWELFDTTSLSLIERQVVYQTANFENQCEYCVPWHTKLSQLAGMPPNEIEALRRGAELSDPKLEALRRFTQSLILNRGKIVEAELKAFFRAGYCAQQALEVILGIAVKTMSNYTNSIAGTPLDKAVEKLTWKKPIISMKTNTELLGERSGCQQL</sequence>
<name>A0A1U7HTK1_9CYAN</name>
<keyword evidence="3" id="KW-1185">Reference proteome</keyword>
<organism evidence="2 3">
    <name type="scientific">Hydrococcus rivularis NIES-593</name>
    <dbReference type="NCBI Taxonomy" id="1921803"/>
    <lineage>
        <taxon>Bacteria</taxon>
        <taxon>Bacillati</taxon>
        <taxon>Cyanobacteriota</taxon>
        <taxon>Cyanophyceae</taxon>
        <taxon>Pleurocapsales</taxon>
        <taxon>Hydrococcaceae</taxon>
        <taxon>Hydrococcus</taxon>
    </lineage>
</organism>
<dbReference type="SUPFAM" id="SSF69118">
    <property type="entry name" value="AhpD-like"/>
    <property type="match status" value="1"/>
</dbReference>
<dbReference type="AlphaFoldDB" id="A0A1U7HTK1"/>
<dbReference type="InterPro" id="IPR029032">
    <property type="entry name" value="AhpD-like"/>
</dbReference>
<dbReference type="Gene3D" id="1.20.1290.10">
    <property type="entry name" value="AhpD-like"/>
    <property type="match status" value="1"/>
</dbReference>
<comment type="caution">
    <text evidence="2">The sequence shown here is derived from an EMBL/GenBank/DDBJ whole genome shotgun (WGS) entry which is preliminary data.</text>
</comment>
<dbReference type="PANTHER" id="PTHR35446:SF3">
    <property type="entry name" value="CMD DOMAIN-CONTAINING PROTEIN"/>
    <property type="match status" value="1"/>
</dbReference>
<accession>A0A1U7HTK1</accession>
<evidence type="ECO:0000313" key="3">
    <source>
        <dbReference type="Proteomes" id="UP000186868"/>
    </source>
</evidence>
<dbReference type="Proteomes" id="UP000186868">
    <property type="component" value="Unassembled WGS sequence"/>
</dbReference>
<dbReference type="PANTHER" id="PTHR35446">
    <property type="entry name" value="SI:CH211-175M2.5"/>
    <property type="match status" value="1"/>
</dbReference>
<evidence type="ECO:0000313" key="2">
    <source>
        <dbReference type="EMBL" id="OKH26930.1"/>
    </source>
</evidence>